<keyword evidence="2" id="KW-1185">Reference proteome</keyword>
<proteinExistence type="predicted"/>
<accession>A0ACA9QXK0</accession>
<evidence type="ECO:0000313" key="1">
    <source>
        <dbReference type="EMBL" id="CAG8768188.1"/>
    </source>
</evidence>
<comment type="caution">
    <text evidence="1">The sequence shown here is derived from an EMBL/GenBank/DDBJ whole genome shotgun (WGS) entry which is preliminary data.</text>
</comment>
<dbReference type="EMBL" id="CAJVPW010052432">
    <property type="protein sequence ID" value="CAG8768188.1"/>
    <property type="molecule type" value="Genomic_DNA"/>
</dbReference>
<organism evidence="1 2">
    <name type="scientific">Cetraspora pellucida</name>
    <dbReference type="NCBI Taxonomy" id="1433469"/>
    <lineage>
        <taxon>Eukaryota</taxon>
        <taxon>Fungi</taxon>
        <taxon>Fungi incertae sedis</taxon>
        <taxon>Mucoromycota</taxon>
        <taxon>Glomeromycotina</taxon>
        <taxon>Glomeromycetes</taxon>
        <taxon>Diversisporales</taxon>
        <taxon>Gigasporaceae</taxon>
        <taxon>Cetraspora</taxon>
    </lineage>
</organism>
<dbReference type="Proteomes" id="UP000789366">
    <property type="component" value="Unassembled WGS sequence"/>
</dbReference>
<name>A0ACA9QXK0_9GLOM</name>
<gene>
    <name evidence="1" type="ORF">SPELUC_LOCUS15603</name>
</gene>
<sequence>MTSYQHLMLKANLTKYINYNKWYHANTNAQLSSTSAKCFPKIDHTLKEYLTEEMLF</sequence>
<protein>
    <submittedName>
        <fullName evidence="1">5384_t:CDS:1</fullName>
    </submittedName>
</protein>
<reference evidence="1" key="1">
    <citation type="submission" date="2021-06" db="EMBL/GenBank/DDBJ databases">
        <authorList>
            <person name="Kallberg Y."/>
            <person name="Tangrot J."/>
            <person name="Rosling A."/>
        </authorList>
    </citation>
    <scope>NUCLEOTIDE SEQUENCE</scope>
    <source>
        <strain evidence="1">28 12/20/2015</strain>
    </source>
</reference>
<evidence type="ECO:0000313" key="2">
    <source>
        <dbReference type="Proteomes" id="UP000789366"/>
    </source>
</evidence>